<organism evidence="1 2">
    <name type="scientific">Clostridium neuense</name>
    <dbReference type="NCBI Taxonomy" id="1728934"/>
    <lineage>
        <taxon>Bacteria</taxon>
        <taxon>Bacillati</taxon>
        <taxon>Bacillota</taxon>
        <taxon>Clostridia</taxon>
        <taxon>Eubacteriales</taxon>
        <taxon>Clostridiaceae</taxon>
        <taxon>Clostridium</taxon>
    </lineage>
</organism>
<protein>
    <submittedName>
        <fullName evidence="1">Uncharacterized protein</fullName>
    </submittedName>
</protein>
<sequence>MPNRRATFTNIKGHKEEFSSEDLNIQNKYYPREAKIQKAKISHYEKENFVGSEKGAKIPIKHKLT</sequence>
<accession>A0ABW8TH95</accession>
<evidence type="ECO:0000313" key="2">
    <source>
        <dbReference type="Proteomes" id="UP001623592"/>
    </source>
</evidence>
<gene>
    <name evidence="1" type="ORF">ACJDT4_10340</name>
</gene>
<keyword evidence="2" id="KW-1185">Reference proteome</keyword>
<comment type="caution">
    <text evidence="1">The sequence shown here is derived from an EMBL/GenBank/DDBJ whole genome shotgun (WGS) entry which is preliminary data.</text>
</comment>
<proteinExistence type="predicted"/>
<dbReference type="EMBL" id="JBJIAA010000007">
    <property type="protein sequence ID" value="MFL0250820.1"/>
    <property type="molecule type" value="Genomic_DNA"/>
</dbReference>
<name>A0ABW8TH95_9CLOT</name>
<reference evidence="1 2" key="1">
    <citation type="submission" date="2024-11" db="EMBL/GenBank/DDBJ databases">
        <authorList>
            <person name="Heng Y.C."/>
            <person name="Lim A.C.H."/>
            <person name="Lee J.K.Y."/>
            <person name="Kittelmann S."/>
        </authorList>
    </citation>
    <scope>NUCLEOTIDE SEQUENCE [LARGE SCALE GENOMIC DNA]</scope>
    <source>
        <strain evidence="1 2">WILCCON 0114</strain>
    </source>
</reference>
<dbReference type="RefSeq" id="WP_406787481.1">
    <property type="nucleotide sequence ID" value="NZ_JBJIAA010000007.1"/>
</dbReference>
<evidence type="ECO:0000313" key="1">
    <source>
        <dbReference type="EMBL" id="MFL0250820.1"/>
    </source>
</evidence>
<dbReference type="Proteomes" id="UP001623592">
    <property type="component" value="Unassembled WGS sequence"/>
</dbReference>